<dbReference type="Proteomes" id="UP000295357">
    <property type="component" value="Unassembled WGS sequence"/>
</dbReference>
<accession>A0A4V3CKC3</accession>
<evidence type="ECO:0000313" key="3">
    <source>
        <dbReference type="EMBL" id="TDP13437.1"/>
    </source>
</evidence>
<feature type="domain" description="Phytase-like" evidence="2">
    <location>
        <begin position="100"/>
        <end position="433"/>
    </location>
</feature>
<dbReference type="Pfam" id="PF13449">
    <property type="entry name" value="Phytase-like"/>
    <property type="match status" value="1"/>
</dbReference>
<dbReference type="AlphaFoldDB" id="A0A4V3CKC3"/>
<dbReference type="InterPro" id="IPR027372">
    <property type="entry name" value="Phytase-like_dom"/>
</dbReference>
<gene>
    <name evidence="3" type="ORF">DFR39_101914</name>
</gene>
<keyword evidence="1" id="KW-0732">Signal</keyword>
<dbReference type="RefSeq" id="WP_211343790.1">
    <property type="nucleotide sequence ID" value="NZ_JAUFPJ010000001.1"/>
</dbReference>
<reference evidence="3 4" key="1">
    <citation type="submission" date="2019-03" db="EMBL/GenBank/DDBJ databases">
        <title>Genomic Encyclopedia of Type Strains, Phase IV (KMG-IV): sequencing the most valuable type-strain genomes for metagenomic binning, comparative biology and taxonomic classification.</title>
        <authorList>
            <person name="Goeker M."/>
        </authorList>
    </citation>
    <scope>NUCLEOTIDE SEQUENCE [LARGE SCALE GENOMIC DNA]</scope>
    <source>
        <strain evidence="3 4">DSM 25082</strain>
    </source>
</reference>
<proteinExistence type="predicted"/>
<feature type="chain" id="PRO_5020372211" description="Phytase-like domain-containing protein" evidence="1">
    <location>
        <begin position="23"/>
        <end position="462"/>
    </location>
</feature>
<evidence type="ECO:0000313" key="4">
    <source>
        <dbReference type="Proteomes" id="UP000295357"/>
    </source>
</evidence>
<feature type="signal peptide" evidence="1">
    <location>
        <begin position="1"/>
        <end position="22"/>
    </location>
</feature>
<organism evidence="3 4">
    <name type="scientific">Roseateles asaccharophilus</name>
    <dbReference type="NCBI Taxonomy" id="582607"/>
    <lineage>
        <taxon>Bacteria</taxon>
        <taxon>Pseudomonadati</taxon>
        <taxon>Pseudomonadota</taxon>
        <taxon>Betaproteobacteria</taxon>
        <taxon>Burkholderiales</taxon>
        <taxon>Sphaerotilaceae</taxon>
        <taxon>Roseateles</taxon>
    </lineage>
</organism>
<keyword evidence="4" id="KW-1185">Reference proteome</keyword>
<dbReference type="EMBL" id="SNXE01000001">
    <property type="protein sequence ID" value="TDP13437.1"/>
    <property type="molecule type" value="Genomic_DNA"/>
</dbReference>
<evidence type="ECO:0000259" key="2">
    <source>
        <dbReference type="Pfam" id="PF13449"/>
    </source>
</evidence>
<protein>
    <recommendedName>
        <fullName evidence="2">Phytase-like domain-containing protein</fullName>
    </recommendedName>
</protein>
<evidence type="ECO:0000256" key="1">
    <source>
        <dbReference type="SAM" id="SignalP"/>
    </source>
</evidence>
<dbReference type="PANTHER" id="PTHR37957:SF1">
    <property type="entry name" value="PHYTASE-LIKE DOMAIN-CONTAINING PROTEIN"/>
    <property type="match status" value="1"/>
</dbReference>
<sequence>MTTKSALMAAAVLALCSLGAAAQTGAAPALPAELAGHALLPARSFVPAPKDAPAYLQTSGKFTAADGRRVDALESIMGTSFLSDKAAPRETGVKLPFKGQPVQGFSGIKTMKDGSFWVLTDNGFGAKNNSADAMLMFHKLRIDWKQGSVQRSQTLFLHDPDRKIPFLIVNEGTSKRYLTGADLDIESMQPIGNELWFGDELGPYLIRTDLQGKVLGLYETRLDGKLLRSPDHYTVTTPAVPGTPVTTPVRRSRGYEGMAASPDGRFLYPLLEGPLWLEGEKKWETSADGREVLRVLEFDVAQRAWTGRSWKYPLELKGNNIGDFNMIDADTALVIERDNGEGSVDEACNGPARPDCQNVPARFKRVYKISLKDADAEGLVRKIGYVDLMDIADPKSLGRNGATRQGRFSFPFVTIENVDVVDAEHIVVANDNNLPYSSGRKLGVQDDNEFILLKVPELLKAR</sequence>
<name>A0A4V3CKC3_9BURK</name>
<dbReference type="PANTHER" id="PTHR37957">
    <property type="entry name" value="BLR7070 PROTEIN"/>
    <property type="match status" value="1"/>
</dbReference>
<comment type="caution">
    <text evidence="3">The sequence shown here is derived from an EMBL/GenBank/DDBJ whole genome shotgun (WGS) entry which is preliminary data.</text>
</comment>